<protein>
    <submittedName>
        <fullName evidence="2">Uncharacterized protein</fullName>
    </submittedName>
</protein>
<evidence type="ECO:0000313" key="3">
    <source>
        <dbReference type="Proteomes" id="UP000538566"/>
    </source>
</evidence>
<reference evidence="2 3" key="1">
    <citation type="submission" date="2020-08" db="EMBL/GenBank/DDBJ databases">
        <title>Genomic Encyclopedia of Type Strains, Phase IV (KMG-IV): sequencing the most valuable type-strain genomes for metagenomic binning, comparative biology and taxonomic classification.</title>
        <authorList>
            <person name="Goeker M."/>
        </authorList>
    </citation>
    <scope>NUCLEOTIDE SEQUENCE [LARGE SCALE GENOMIC DNA]</scope>
    <source>
        <strain evidence="2 3">DSM 17507</strain>
    </source>
</reference>
<proteinExistence type="predicted"/>
<accession>A0A7W7ET23</accession>
<keyword evidence="1" id="KW-0812">Transmembrane</keyword>
<sequence>MTCKVNHNRRYTMRKLTAIALPIIMAAGLSSLMWTATLA</sequence>
<evidence type="ECO:0000256" key="1">
    <source>
        <dbReference type="SAM" id="Phobius"/>
    </source>
</evidence>
<name>A0A7W7ET23_9SPHN</name>
<keyword evidence="1" id="KW-1133">Transmembrane helix</keyword>
<organism evidence="2 3">
    <name type="scientific">Novosphingobium taihuense</name>
    <dbReference type="NCBI Taxonomy" id="260085"/>
    <lineage>
        <taxon>Bacteria</taxon>
        <taxon>Pseudomonadati</taxon>
        <taxon>Pseudomonadota</taxon>
        <taxon>Alphaproteobacteria</taxon>
        <taxon>Sphingomonadales</taxon>
        <taxon>Sphingomonadaceae</taxon>
        <taxon>Novosphingobium</taxon>
    </lineage>
</organism>
<gene>
    <name evidence="2" type="ORF">GGR37_001071</name>
</gene>
<evidence type="ECO:0000313" key="2">
    <source>
        <dbReference type="EMBL" id="MBB4612812.1"/>
    </source>
</evidence>
<comment type="caution">
    <text evidence="2">The sequence shown here is derived from an EMBL/GenBank/DDBJ whole genome shotgun (WGS) entry which is preliminary data.</text>
</comment>
<feature type="transmembrane region" description="Helical" evidence="1">
    <location>
        <begin position="16"/>
        <end position="36"/>
    </location>
</feature>
<keyword evidence="3" id="KW-1185">Reference proteome</keyword>
<dbReference type="AlphaFoldDB" id="A0A7W7ET23"/>
<dbReference type="Proteomes" id="UP000538566">
    <property type="component" value="Unassembled WGS sequence"/>
</dbReference>
<keyword evidence="1" id="KW-0472">Membrane</keyword>
<dbReference type="EMBL" id="JACHOA010000002">
    <property type="protein sequence ID" value="MBB4612812.1"/>
    <property type="molecule type" value="Genomic_DNA"/>
</dbReference>